<keyword evidence="2" id="KW-1185">Reference proteome</keyword>
<dbReference type="AlphaFoldDB" id="A0A1I0RJL1"/>
<evidence type="ECO:0000313" key="1">
    <source>
        <dbReference type="EMBL" id="SEW41217.1"/>
    </source>
</evidence>
<dbReference type="OrthoDB" id="7824597at2"/>
<protein>
    <recommendedName>
        <fullName evidence="3">Flagellar protein</fullName>
    </recommendedName>
</protein>
<dbReference type="Proteomes" id="UP000199167">
    <property type="component" value="Unassembled WGS sequence"/>
</dbReference>
<dbReference type="InterPro" id="IPR010626">
    <property type="entry name" value="DUF1217"/>
</dbReference>
<dbReference type="RefSeq" id="WP_089995987.1">
    <property type="nucleotide sequence ID" value="NZ_FOIZ01000002.1"/>
</dbReference>
<dbReference type="STRING" id="364200.SAMN04488515_2799"/>
<dbReference type="InterPro" id="IPR023157">
    <property type="entry name" value="AGR-C-984p-like_sf"/>
</dbReference>
<evidence type="ECO:0008006" key="3">
    <source>
        <dbReference type="Google" id="ProtNLM"/>
    </source>
</evidence>
<dbReference type="Pfam" id="PF06748">
    <property type="entry name" value="DUF1217"/>
    <property type="match status" value="1"/>
</dbReference>
<sequence length="263" mass="29447">MTFQPVVPFSGYTGWRFLERTLEKQQTAFNESVPVKRATDYFRDTIGTIQTAEDLMKDRRLLTVALGAFGLDDDVNNTFFIRKVLEDGTISDDALANRLADQRYREFSRAFGFGGEELVRTGLATFAETIIDRFEARQFERAVGEQDNNLRIALNLSTALNDITTQNQSDNARWFAIMGSPPVRQIFEGALGLPSSIARIDLDQQLDTFKRRANATFGTDAVGDLQARDAQEKLIRLFLVRSQIETGTAFNGNSIALTLLRGG</sequence>
<name>A0A1I0RJL1_9RHOB</name>
<organism evidence="1 2">
    <name type="scientific">Cognatiyoonia koreensis</name>
    <dbReference type="NCBI Taxonomy" id="364200"/>
    <lineage>
        <taxon>Bacteria</taxon>
        <taxon>Pseudomonadati</taxon>
        <taxon>Pseudomonadota</taxon>
        <taxon>Alphaproteobacteria</taxon>
        <taxon>Rhodobacterales</taxon>
        <taxon>Paracoccaceae</taxon>
        <taxon>Cognatiyoonia</taxon>
    </lineage>
</organism>
<accession>A0A1I0RJL1</accession>
<proteinExistence type="predicted"/>
<evidence type="ECO:0000313" key="2">
    <source>
        <dbReference type="Proteomes" id="UP000199167"/>
    </source>
</evidence>
<dbReference type="Gene3D" id="1.10.3700.10">
    <property type="entry name" value="AGR C 984p-like"/>
    <property type="match status" value="1"/>
</dbReference>
<reference evidence="1 2" key="1">
    <citation type="submission" date="2016-10" db="EMBL/GenBank/DDBJ databases">
        <authorList>
            <person name="de Groot N.N."/>
        </authorList>
    </citation>
    <scope>NUCLEOTIDE SEQUENCE [LARGE SCALE GENOMIC DNA]</scope>
    <source>
        <strain evidence="1 2">DSM 17925</strain>
    </source>
</reference>
<gene>
    <name evidence="1" type="ORF">SAMN04488515_2799</name>
</gene>
<dbReference type="SUPFAM" id="SSF158837">
    <property type="entry name" value="AGR C 984p-like"/>
    <property type="match status" value="1"/>
</dbReference>
<dbReference type="EMBL" id="FOIZ01000002">
    <property type="protein sequence ID" value="SEW41217.1"/>
    <property type="molecule type" value="Genomic_DNA"/>
</dbReference>